<organism evidence="9 10">
    <name type="scientific">Cherax quadricarinatus</name>
    <name type="common">Australian red claw crayfish</name>
    <dbReference type="NCBI Taxonomy" id="27406"/>
    <lineage>
        <taxon>Eukaryota</taxon>
        <taxon>Metazoa</taxon>
        <taxon>Ecdysozoa</taxon>
        <taxon>Arthropoda</taxon>
        <taxon>Crustacea</taxon>
        <taxon>Multicrustacea</taxon>
        <taxon>Malacostraca</taxon>
        <taxon>Eumalacostraca</taxon>
        <taxon>Eucarida</taxon>
        <taxon>Decapoda</taxon>
        <taxon>Pleocyemata</taxon>
        <taxon>Astacidea</taxon>
        <taxon>Parastacoidea</taxon>
        <taxon>Parastacidae</taxon>
        <taxon>Cherax</taxon>
    </lineage>
</organism>
<accession>A0AAW0WA73</accession>
<dbReference type="Proteomes" id="UP001445076">
    <property type="component" value="Unassembled WGS sequence"/>
</dbReference>
<keyword evidence="5" id="KW-0865">Zymogen</keyword>
<dbReference type="AlphaFoldDB" id="A0AAW0WA73"/>
<keyword evidence="4" id="KW-0788">Thiol protease</keyword>
<dbReference type="InterPro" id="IPR025661">
    <property type="entry name" value="Pept_asp_AS"/>
</dbReference>
<comment type="similarity">
    <text evidence="1">Belongs to the peptidase C1 family.</text>
</comment>
<name>A0AAW0WA73_CHEQU</name>
<dbReference type="InterPro" id="IPR013201">
    <property type="entry name" value="Prot_inhib_I29"/>
</dbReference>
<keyword evidence="3" id="KW-0378">Hydrolase</keyword>
<evidence type="ECO:0000256" key="3">
    <source>
        <dbReference type="ARBA" id="ARBA00022801"/>
    </source>
</evidence>
<dbReference type="InterPro" id="IPR000169">
    <property type="entry name" value="Pept_cys_AS"/>
</dbReference>
<dbReference type="Pfam" id="PF00112">
    <property type="entry name" value="Peptidase_C1"/>
    <property type="match status" value="1"/>
</dbReference>
<dbReference type="InterPro" id="IPR039417">
    <property type="entry name" value="Peptidase_C1A_papain-like"/>
</dbReference>
<dbReference type="GO" id="GO:0008234">
    <property type="term" value="F:cysteine-type peptidase activity"/>
    <property type="evidence" value="ECO:0007669"/>
    <property type="project" value="UniProtKB-KW"/>
</dbReference>
<dbReference type="EMBL" id="JARKIK010000076">
    <property type="protein sequence ID" value="KAK8727387.1"/>
    <property type="molecule type" value="Genomic_DNA"/>
</dbReference>
<dbReference type="InterPro" id="IPR038765">
    <property type="entry name" value="Papain-like_cys_pep_sf"/>
</dbReference>
<feature type="domain" description="Cathepsin propeptide inhibitor" evidence="8">
    <location>
        <begin position="1"/>
        <end position="56"/>
    </location>
</feature>
<dbReference type="PROSITE" id="PS00639">
    <property type="entry name" value="THIOL_PROTEASE_HIS"/>
    <property type="match status" value="1"/>
</dbReference>
<evidence type="ECO:0000313" key="10">
    <source>
        <dbReference type="Proteomes" id="UP001445076"/>
    </source>
</evidence>
<evidence type="ECO:0000256" key="2">
    <source>
        <dbReference type="ARBA" id="ARBA00022670"/>
    </source>
</evidence>
<comment type="caution">
    <text evidence="9">The sequence shown here is derived from an EMBL/GenBank/DDBJ whole genome shotgun (WGS) entry which is preliminary data.</text>
</comment>
<evidence type="ECO:0000256" key="6">
    <source>
        <dbReference type="ARBA" id="ARBA00023157"/>
    </source>
</evidence>
<dbReference type="PROSITE" id="PS00640">
    <property type="entry name" value="THIOL_PROTEASE_ASN"/>
    <property type="match status" value="1"/>
</dbReference>
<evidence type="ECO:0008006" key="11">
    <source>
        <dbReference type="Google" id="ProtNLM"/>
    </source>
</evidence>
<dbReference type="SMART" id="SM00848">
    <property type="entry name" value="Inhibitor_I29"/>
    <property type="match status" value="1"/>
</dbReference>
<dbReference type="GO" id="GO:0006508">
    <property type="term" value="P:proteolysis"/>
    <property type="evidence" value="ECO:0007669"/>
    <property type="project" value="UniProtKB-KW"/>
</dbReference>
<sequence length="300" mass="32995">EKFGRKYVDAEEEVYRLKVFQDNLNYIEEHNKKFANGEVTFDLAVNQFADMTNEEFNAVMKGYKRNPLRSFTREHSAHDDYTPKAADVDWRNQGAVTGVKDQGQCGSCWSFSATGSLEGQHFLKTGDLISLSEQQLVDCSGAYGNMGCDGGDMVAAFDYIRDNDGIVTEASYPYEAVDGRCRFNANNVAATVTGSVKIQFLSESSLLSAVSNVGPVSVGIDASHISYQLYNSGVYYESQCSQLILDHGVLAVGYGTEGGEEYWLVKNSWGTSWGEDGYIKMSRGRNNNCGIATDASYPTV</sequence>
<dbReference type="PROSITE" id="PS00139">
    <property type="entry name" value="THIOL_PROTEASE_CYS"/>
    <property type="match status" value="1"/>
</dbReference>
<keyword evidence="6" id="KW-1015">Disulfide bond</keyword>
<evidence type="ECO:0000256" key="4">
    <source>
        <dbReference type="ARBA" id="ARBA00022807"/>
    </source>
</evidence>
<feature type="domain" description="Peptidase C1A papain C-terminal" evidence="7">
    <location>
        <begin position="84"/>
        <end position="299"/>
    </location>
</feature>
<proteinExistence type="inferred from homology"/>
<evidence type="ECO:0000259" key="7">
    <source>
        <dbReference type="SMART" id="SM00645"/>
    </source>
</evidence>
<evidence type="ECO:0000256" key="5">
    <source>
        <dbReference type="ARBA" id="ARBA00023145"/>
    </source>
</evidence>
<dbReference type="InterPro" id="IPR025660">
    <property type="entry name" value="Pept_his_AS"/>
</dbReference>
<feature type="non-terminal residue" evidence="9">
    <location>
        <position position="1"/>
    </location>
</feature>
<evidence type="ECO:0000259" key="8">
    <source>
        <dbReference type="SMART" id="SM00848"/>
    </source>
</evidence>
<dbReference type="PANTHER" id="PTHR12411">
    <property type="entry name" value="CYSTEINE PROTEASE FAMILY C1-RELATED"/>
    <property type="match status" value="1"/>
</dbReference>
<protein>
    <recommendedName>
        <fullName evidence="11">Cathepsin L</fullName>
    </recommendedName>
</protein>
<dbReference type="SUPFAM" id="SSF54001">
    <property type="entry name" value="Cysteine proteinases"/>
    <property type="match status" value="1"/>
</dbReference>
<reference evidence="9 10" key="1">
    <citation type="journal article" date="2024" name="BMC Genomics">
        <title>Genome assembly of redclaw crayfish (Cherax quadricarinatus) provides insights into its immune adaptation and hypoxia tolerance.</title>
        <authorList>
            <person name="Liu Z."/>
            <person name="Zheng J."/>
            <person name="Li H."/>
            <person name="Fang K."/>
            <person name="Wang S."/>
            <person name="He J."/>
            <person name="Zhou D."/>
            <person name="Weng S."/>
            <person name="Chi M."/>
            <person name="Gu Z."/>
            <person name="He J."/>
            <person name="Li F."/>
            <person name="Wang M."/>
        </authorList>
    </citation>
    <scope>NUCLEOTIDE SEQUENCE [LARGE SCALE GENOMIC DNA]</scope>
    <source>
        <strain evidence="9">ZL_2023a</strain>
    </source>
</reference>
<keyword evidence="10" id="KW-1185">Reference proteome</keyword>
<evidence type="ECO:0000313" key="9">
    <source>
        <dbReference type="EMBL" id="KAK8727387.1"/>
    </source>
</evidence>
<dbReference type="CDD" id="cd02248">
    <property type="entry name" value="Peptidase_C1A"/>
    <property type="match status" value="1"/>
</dbReference>
<gene>
    <name evidence="9" type="ORF">OTU49_009859</name>
</gene>
<dbReference type="InterPro" id="IPR013128">
    <property type="entry name" value="Peptidase_C1A"/>
</dbReference>
<dbReference type="FunFam" id="3.90.70.10:FF:000006">
    <property type="entry name" value="Cathepsin S"/>
    <property type="match status" value="1"/>
</dbReference>
<keyword evidence="2" id="KW-0645">Protease</keyword>
<dbReference type="Pfam" id="PF08246">
    <property type="entry name" value="Inhibitor_I29"/>
    <property type="match status" value="1"/>
</dbReference>
<dbReference type="InterPro" id="IPR000668">
    <property type="entry name" value="Peptidase_C1A_C"/>
</dbReference>
<dbReference type="PRINTS" id="PR00705">
    <property type="entry name" value="PAPAIN"/>
</dbReference>
<dbReference type="Gene3D" id="3.90.70.10">
    <property type="entry name" value="Cysteine proteinases"/>
    <property type="match status" value="1"/>
</dbReference>
<dbReference type="SMART" id="SM00645">
    <property type="entry name" value="Pept_C1"/>
    <property type="match status" value="1"/>
</dbReference>
<evidence type="ECO:0000256" key="1">
    <source>
        <dbReference type="ARBA" id="ARBA00008455"/>
    </source>
</evidence>